<keyword evidence="3" id="KW-1185">Reference proteome</keyword>
<dbReference type="Proteomes" id="UP000646426">
    <property type="component" value="Unassembled WGS sequence"/>
</dbReference>
<name>A0A918W4X8_9GAMM</name>
<proteinExistence type="predicted"/>
<feature type="region of interest" description="Disordered" evidence="1">
    <location>
        <begin position="89"/>
        <end position="132"/>
    </location>
</feature>
<reference evidence="2" key="1">
    <citation type="journal article" date="2014" name="Int. J. Syst. Evol. Microbiol.">
        <title>Complete genome sequence of Corynebacterium casei LMG S-19264T (=DSM 44701T), isolated from a smear-ripened cheese.</title>
        <authorList>
            <consortium name="US DOE Joint Genome Institute (JGI-PGF)"/>
            <person name="Walter F."/>
            <person name="Albersmeier A."/>
            <person name="Kalinowski J."/>
            <person name="Ruckert C."/>
        </authorList>
    </citation>
    <scope>NUCLEOTIDE SEQUENCE</scope>
    <source>
        <strain evidence="2">KCTC 23077</strain>
    </source>
</reference>
<reference evidence="2" key="2">
    <citation type="submission" date="2020-09" db="EMBL/GenBank/DDBJ databases">
        <authorList>
            <person name="Sun Q."/>
            <person name="Kim S."/>
        </authorList>
    </citation>
    <scope>NUCLEOTIDE SEQUENCE</scope>
    <source>
        <strain evidence="2">KCTC 23077</strain>
    </source>
</reference>
<comment type="caution">
    <text evidence="2">The sequence shown here is derived from an EMBL/GenBank/DDBJ whole genome shotgun (WGS) entry which is preliminary data.</text>
</comment>
<protein>
    <submittedName>
        <fullName evidence="2">Uncharacterized protein</fullName>
    </submittedName>
</protein>
<gene>
    <name evidence="2" type="ORF">GCM10007067_01590</name>
</gene>
<dbReference type="EMBL" id="BMYD01000001">
    <property type="protein sequence ID" value="GHA69338.1"/>
    <property type="molecule type" value="Genomic_DNA"/>
</dbReference>
<accession>A0A918W4X8</accession>
<sequence length="132" mass="13886">MPEQHGYAVFLYDNALEALGACVTPYLCDGPQGKHLVCRDVDTAGSFVEMTLLGCDREGRETDLEFIVPTNMVKLIVSSRADAPFGFMPRPAGGLTTALPPLGPTASPVDAPSQAMPDSDAGPEPVQTPAQP</sequence>
<dbReference type="RefSeq" id="WP_189452391.1">
    <property type="nucleotide sequence ID" value="NZ_BMYD01000001.1"/>
</dbReference>
<evidence type="ECO:0000313" key="2">
    <source>
        <dbReference type="EMBL" id="GHA69338.1"/>
    </source>
</evidence>
<evidence type="ECO:0000313" key="3">
    <source>
        <dbReference type="Proteomes" id="UP000646426"/>
    </source>
</evidence>
<evidence type="ECO:0000256" key="1">
    <source>
        <dbReference type="SAM" id="MobiDB-lite"/>
    </source>
</evidence>
<organism evidence="2 3">
    <name type="scientific">Cognatilysobacter bugurensis</name>
    <dbReference type="NCBI Taxonomy" id="543356"/>
    <lineage>
        <taxon>Bacteria</taxon>
        <taxon>Pseudomonadati</taxon>
        <taxon>Pseudomonadota</taxon>
        <taxon>Gammaproteobacteria</taxon>
        <taxon>Lysobacterales</taxon>
        <taxon>Lysobacteraceae</taxon>
        <taxon>Cognatilysobacter</taxon>
    </lineage>
</organism>
<dbReference type="AlphaFoldDB" id="A0A918W4X8"/>